<comment type="caution">
    <text evidence="1">The sequence shown here is derived from an EMBL/GenBank/DDBJ whole genome shotgun (WGS) entry which is preliminary data.</text>
</comment>
<organism evidence="1 2">
    <name type="scientific">Phytophthora nicotianae P1976</name>
    <dbReference type="NCBI Taxonomy" id="1317066"/>
    <lineage>
        <taxon>Eukaryota</taxon>
        <taxon>Sar</taxon>
        <taxon>Stramenopiles</taxon>
        <taxon>Oomycota</taxon>
        <taxon>Peronosporomycetes</taxon>
        <taxon>Peronosporales</taxon>
        <taxon>Peronosporaceae</taxon>
        <taxon>Phytophthora</taxon>
    </lineage>
</organism>
<dbReference type="EMBL" id="ANJA01001060">
    <property type="protein sequence ID" value="ETO79811.1"/>
    <property type="molecule type" value="Genomic_DNA"/>
</dbReference>
<dbReference type="AlphaFoldDB" id="A0A081ALQ0"/>
<accession>A0A081ALQ0</accession>
<evidence type="ECO:0000313" key="1">
    <source>
        <dbReference type="EMBL" id="ETO79811.1"/>
    </source>
</evidence>
<reference evidence="1 2" key="1">
    <citation type="submission" date="2013-11" db="EMBL/GenBank/DDBJ databases">
        <title>The Genome Sequence of Phytophthora parasitica P1976.</title>
        <authorList>
            <consortium name="The Broad Institute Genomics Platform"/>
            <person name="Russ C."/>
            <person name="Tyler B."/>
            <person name="Panabieres F."/>
            <person name="Shan W."/>
            <person name="Tripathy S."/>
            <person name="Grunwald N."/>
            <person name="Machado M."/>
            <person name="Johnson C.S."/>
            <person name="Walker B."/>
            <person name="Young S."/>
            <person name="Zeng Q."/>
            <person name="Gargeya S."/>
            <person name="Fitzgerald M."/>
            <person name="Haas B."/>
            <person name="Abouelleil A."/>
            <person name="Allen A.W."/>
            <person name="Alvarado L."/>
            <person name="Arachchi H.M."/>
            <person name="Berlin A.M."/>
            <person name="Chapman S.B."/>
            <person name="Gainer-Dewar J."/>
            <person name="Goldberg J."/>
            <person name="Griggs A."/>
            <person name="Gujja S."/>
            <person name="Hansen M."/>
            <person name="Howarth C."/>
            <person name="Imamovic A."/>
            <person name="Ireland A."/>
            <person name="Larimer J."/>
            <person name="McCowan C."/>
            <person name="Murphy C."/>
            <person name="Pearson M."/>
            <person name="Poon T.W."/>
            <person name="Priest M."/>
            <person name="Roberts A."/>
            <person name="Saif S."/>
            <person name="Shea T."/>
            <person name="Sisk P."/>
            <person name="Sykes S."/>
            <person name="Wortman J."/>
            <person name="Nusbaum C."/>
            <person name="Birren B."/>
        </authorList>
    </citation>
    <scope>NUCLEOTIDE SEQUENCE [LARGE SCALE GENOMIC DNA]</scope>
    <source>
        <strain evidence="1 2">P1976</strain>
    </source>
</reference>
<sequence>MDSSAWSGTVPLLAAARCEPPALMDGGQAVVIGVIFPSRAMYTAHAKSLLASQRCEYQQSTNHSPCQPMLTGTVMHQCTLGHHVNDRADASLLTDFLLAATPGAE</sequence>
<evidence type="ECO:0000313" key="2">
    <source>
        <dbReference type="Proteomes" id="UP000028582"/>
    </source>
</evidence>
<proteinExistence type="predicted"/>
<protein>
    <submittedName>
        <fullName evidence="1">Uncharacterized protein</fullName>
    </submittedName>
</protein>
<gene>
    <name evidence="1" type="ORF">F444_05574</name>
</gene>
<name>A0A081ALQ0_PHYNI</name>
<dbReference type="Proteomes" id="UP000028582">
    <property type="component" value="Unassembled WGS sequence"/>
</dbReference>